<organism evidence="5 6">
    <name type="scientific">Panagrolaimus davidi</name>
    <dbReference type="NCBI Taxonomy" id="227884"/>
    <lineage>
        <taxon>Eukaryota</taxon>
        <taxon>Metazoa</taxon>
        <taxon>Ecdysozoa</taxon>
        <taxon>Nematoda</taxon>
        <taxon>Chromadorea</taxon>
        <taxon>Rhabditida</taxon>
        <taxon>Tylenchina</taxon>
        <taxon>Panagrolaimomorpha</taxon>
        <taxon>Panagrolaimoidea</taxon>
        <taxon>Panagrolaimidae</taxon>
        <taxon>Panagrolaimus</taxon>
    </lineage>
</organism>
<sequence length="89" mass="10649">MDQIQLSASKQQQPRRSKSSNDDKKYEVEEILEKRVFGKVIDYRVKWKGYDNRYNSWTPKENLGVSFLIIYMNLKHNLMEISLGMYLVD</sequence>
<keyword evidence="5" id="KW-1185">Reference proteome</keyword>
<dbReference type="Pfam" id="PF00385">
    <property type="entry name" value="Chromo"/>
    <property type="match status" value="1"/>
</dbReference>
<evidence type="ECO:0000259" key="4">
    <source>
        <dbReference type="PROSITE" id="PS50013"/>
    </source>
</evidence>
<accession>A0A914QHA6</accession>
<dbReference type="CDD" id="cd00024">
    <property type="entry name" value="CD_CSD"/>
    <property type="match status" value="1"/>
</dbReference>
<dbReference type="Gene3D" id="2.40.50.40">
    <property type="match status" value="1"/>
</dbReference>
<keyword evidence="2" id="KW-0539">Nucleus</keyword>
<evidence type="ECO:0000256" key="3">
    <source>
        <dbReference type="SAM" id="MobiDB-lite"/>
    </source>
</evidence>
<dbReference type="WBParaSite" id="PDA_v2.g3142.t1">
    <property type="protein sequence ID" value="PDA_v2.g3142.t1"/>
    <property type="gene ID" value="PDA_v2.g3142"/>
</dbReference>
<protein>
    <submittedName>
        <fullName evidence="6">Chromo domain-containing protein</fullName>
    </submittedName>
</protein>
<dbReference type="InterPro" id="IPR051219">
    <property type="entry name" value="Heterochromatin_chromo-domain"/>
</dbReference>
<dbReference type="SUPFAM" id="SSF54160">
    <property type="entry name" value="Chromo domain-like"/>
    <property type="match status" value="1"/>
</dbReference>
<dbReference type="PROSITE" id="PS50013">
    <property type="entry name" value="CHROMO_2"/>
    <property type="match status" value="1"/>
</dbReference>
<name>A0A914QHA6_9BILA</name>
<dbReference type="InterPro" id="IPR000953">
    <property type="entry name" value="Chromo/chromo_shadow_dom"/>
</dbReference>
<dbReference type="InterPro" id="IPR023780">
    <property type="entry name" value="Chromo_domain"/>
</dbReference>
<evidence type="ECO:0000256" key="2">
    <source>
        <dbReference type="ARBA" id="ARBA00023242"/>
    </source>
</evidence>
<dbReference type="InterPro" id="IPR016197">
    <property type="entry name" value="Chromo-like_dom_sf"/>
</dbReference>
<evidence type="ECO:0000313" key="5">
    <source>
        <dbReference type="Proteomes" id="UP000887578"/>
    </source>
</evidence>
<evidence type="ECO:0000256" key="1">
    <source>
        <dbReference type="ARBA" id="ARBA00004123"/>
    </source>
</evidence>
<dbReference type="PANTHER" id="PTHR22812">
    <property type="entry name" value="CHROMOBOX PROTEIN"/>
    <property type="match status" value="1"/>
</dbReference>
<dbReference type="AlphaFoldDB" id="A0A914QHA6"/>
<dbReference type="GO" id="GO:0005634">
    <property type="term" value="C:nucleus"/>
    <property type="evidence" value="ECO:0007669"/>
    <property type="project" value="UniProtKB-SubCell"/>
</dbReference>
<evidence type="ECO:0000313" key="6">
    <source>
        <dbReference type="WBParaSite" id="PDA_v2.g3142.t1"/>
    </source>
</evidence>
<feature type="region of interest" description="Disordered" evidence="3">
    <location>
        <begin position="1"/>
        <end position="25"/>
    </location>
</feature>
<feature type="domain" description="Chromo" evidence="4">
    <location>
        <begin position="26"/>
        <end position="63"/>
    </location>
</feature>
<dbReference type="Proteomes" id="UP000887578">
    <property type="component" value="Unplaced"/>
</dbReference>
<proteinExistence type="predicted"/>
<comment type="subcellular location">
    <subcellularLocation>
        <location evidence="1">Nucleus</location>
    </subcellularLocation>
</comment>
<reference evidence="6" key="1">
    <citation type="submission" date="2022-11" db="UniProtKB">
        <authorList>
            <consortium name="WormBaseParasite"/>
        </authorList>
    </citation>
    <scope>IDENTIFICATION</scope>
</reference>
<dbReference type="SMART" id="SM00298">
    <property type="entry name" value="CHROMO"/>
    <property type="match status" value="1"/>
</dbReference>